<evidence type="ECO:0000256" key="5">
    <source>
        <dbReference type="ARBA" id="ARBA00023136"/>
    </source>
</evidence>
<dbReference type="Pfam" id="PF02133">
    <property type="entry name" value="Transp_cyt_pur"/>
    <property type="match status" value="1"/>
</dbReference>
<feature type="transmembrane region" description="Helical" evidence="6">
    <location>
        <begin position="424"/>
        <end position="442"/>
    </location>
</feature>
<evidence type="ECO:0000313" key="7">
    <source>
        <dbReference type="EMBL" id="MTT32192.1"/>
    </source>
</evidence>
<evidence type="ECO:0000256" key="1">
    <source>
        <dbReference type="ARBA" id="ARBA00004141"/>
    </source>
</evidence>
<evidence type="ECO:0000256" key="2">
    <source>
        <dbReference type="ARBA" id="ARBA00008974"/>
    </source>
</evidence>
<dbReference type="CDD" id="cd11484">
    <property type="entry name" value="SLC-NCS1sbd_CobB-like"/>
    <property type="match status" value="1"/>
</dbReference>
<dbReference type="InterPro" id="IPR001248">
    <property type="entry name" value="Pur-cyt_permease"/>
</dbReference>
<dbReference type="GO" id="GO:0015209">
    <property type="term" value="F:cytosine transmembrane transporter activity"/>
    <property type="evidence" value="ECO:0007669"/>
    <property type="project" value="InterPro"/>
</dbReference>
<organism evidence="7 8">
    <name type="scientific">Terrilactibacillus tamarindi</name>
    <dbReference type="NCBI Taxonomy" id="2599694"/>
    <lineage>
        <taxon>Bacteria</taxon>
        <taxon>Bacillati</taxon>
        <taxon>Bacillota</taxon>
        <taxon>Bacilli</taxon>
        <taxon>Bacillales</taxon>
        <taxon>Bacillaceae</taxon>
        <taxon>Terrilactibacillus</taxon>
    </lineage>
</organism>
<dbReference type="PANTHER" id="PTHR30569:SF0">
    <property type="entry name" value="CYTOSINE PERMEASE"/>
    <property type="match status" value="1"/>
</dbReference>
<dbReference type="InterPro" id="IPR030191">
    <property type="entry name" value="CodB"/>
</dbReference>
<comment type="similarity">
    <text evidence="2">Belongs to the purine-cytosine permease (2.A.39) family.</text>
</comment>
<dbReference type="EMBL" id="WNHB01000013">
    <property type="protein sequence ID" value="MTT32192.1"/>
    <property type="molecule type" value="Genomic_DNA"/>
</dbReference>
<evidence type="ECO:0000256" key="3">
    <source>
        <dbReference type="ARBA" id="ARBA00022692"/>
    </source>
</evidence>
<feature type="transmembrane region" description="Helical" evidence="6">
    <location>
        <begin position="398"/>
        <end position="418"/>
    </location>
</feature>
<keyword evidence="4 6" id="KW-1133">Transmembrane helix</keyword>
<dbReference type="OrthoDB" id="9787279at2"/>
<feature type="transmembrane region" description="Helical" evidence="6">
    <location>
        <begin position="46"/>
        <end position="68"/>
    </location>
</feature>
<feature type="transmembrane region" description="Helical" evidence="6">
    <location>
        <begin position="355"/>
        <end position="377"/>
    </location>
</feature>
<sequence length="445" mass="47671">MGGGYSYVNQIANQEVNQPANQTVSSDDYSLDRVPKSERKSMFSILLVRIGALTSISQFMLGATLGYGMTLWQAFVATFLGSVILQVVSVLLGIAGAKEGMSTSLLSRWTGFGRIGSSIMGLIFAISLTGWFGVQNAVFAQGIDSVFGNRLGFTLAAIITGIFTTLLVYFGYKMLDWTARITVPLFLIVMGYGVFQVLKDYNFAHLATMNPPGPALGLGAAITMVAGGFIVGCVTTPDFTRFAKSSKDVIWITVIGTFLGELGVNLIAVLMAHAVGSAEIMAIVLKLTGLIGGIIVAFATLKINDLNLYSSSLGITTFFSSVFNVQLNRGMLTLVLGVIGTLLTIAGILDNFTGFLTILGIAVPPIAGIMTVDYYILKTNEEELTTSRKVGVLPSKLETVNWIGMIAWIGGFLVGYFITFGIQALTSIIAGSIIYYILMILFKRK</sequence>
<evidence type="ECO:0000256" key="6">
    <source>
        <dbReference type="SAM" id="Phobius"/>
    </source>
</evidence>
<feature type="transmembrane region" description="Helical" evidence="6">
    <location>
        <begin position="215"/>
        <end position="237"/>
    </location>
</feature>
<keyword evidence="5 6" id="KW-0472">Membrane</keyword>
<dbReference type="Gene3D" id="1.10.4160.10">
    <property type="entry name" value="Hydantoin permease"/>
    <property type="match status" value="1"/>
</dbReference>
<dbReference type="AlphaFoldDB" id="A0A6N8CPZ1"/>
<name>A0A6N8CPZ1_9BACI</name>
<feature type="transmembrane region" description="Helical" evidence="6">
    <location>
        <begin position="177"/>
        <end position="195"/>
    </location>
</feature>
<keyword evidence="8" id="KW-1185">Reference proteome</keyword>
<dbReference type="GO" id="GO:0005886">
    <property type="term" value="C:plasma membrane"/>
    <property type="evidence" value="ECO:0007669"/>
    <property type="project" value="TreeGrafter"/>
</dbReference>
<feature type="transmembrane region" description="Helical" evidence="6">
    <location>
        <begin position="118"/>
        <end position="139"/>
    </location>
</feature>
<comment type="subcellular location">
    <subcellularLocation>
        <location evidence="1">Membrane</location>
        <topology evidence="1">Multi-pass membrane protein</topology>
    </subcellularLocation>
</comment>
<reference evidence="7 8" key="1">
    <citation type="submission" date="2019-11" db="EMBL/GenBank/DDBJ databases">
        <title>Terrilactibacillus tamarindus sp. nov. BCM23-1 isolated from bark of Tamarindus indica.</title>
        <authorList>
            <person name="Kingkaew E."/>
            <person name="Tanasupawat S."/>
        </authorList>
    </citation>
    <scope>NUCLEOTIDE SEQUENCE [LARGE SCALE GENOMIC DNA]</scope>
    <source>
        <strain evidence="7 8">BCM23-1</strain>
    </source>
</reference>
<dbReference type="Proteomes" id="UP000440978">
    <property type="component" value="Unassembled WGS sequence"/>
</dbReference>
<feature type="transmembrane region" description="Helical" evidence="6">
    <location>
        <begin position="280"/>
        <end position="301"/>
    </location>
</feature>
<comment type="caution">
    <text evidence="7">The sequence shown here is derived from an EMBL/GenBank/DDBJ whole genome shotgun (WGS) entry which is preliminary data.</text>
</comment>
<feature type="transmembrane region" description="Helical" evidence="6">
    <location>
        <begin position="249"/>
        <end position="274"/>
    </location>
</feature>
<evidence type="ECO:0000313" key="8">
    <source>
        <dbReference type="Proteomes" id="UP000440978"/>
    </source>
</evidence>
<protein>
    <submittedName>
        <fullName evidence="7">Cytosine permease</fullName>
    </submittedName>
</protein>
<keyword evidence="3 6" id="KW-0812">Transmembrane</keyword>
<feature type="transmembrane region" description="Helical" evidence="6">
    <location>
        <begin position="330"/>
        <end position="349"/>
    </location>
</feature>
<accession>A0A6N8CPZ1</accession>
<feature type="transmembrane region" description="Helical" evidence="6">
    <location>
        <begin position="151"/>
        <end position="170"/>
    </location>
</feature>
<feature type="transmembrane region" description="Helical" evidence="6">
    <location>
        <begin position="74"/>
        <end position="97"/>
    </location>
</feature>
<proteinExistence type="inferred from homology"/>
<dbReference type="PANTHER" id="PTHR30569">
    <property type="entry name" value="CYTOSINE TRANSPORTER CODB"/>
    <property type="match status" value="1"/>
</dbReference>
<evidence type="ECO:0000256" key="4">
    <source>
        <dbReference type="ARBA" id="ARBA00022989"/>
    </source>
</evidence>
<gene>
    <name evidence="7" type="ORF">GMB86_09265</name>
</gene>